<protein>
    <recommendedName>
        <fullName evidence="9">ABC transporter domain-containing protein</fullName>
    </recommendedName>
</protein>
<evidence type="ECO:0000256" key="5">
    <source>
        <dbReference type="ARBA" id="ARBA00022989"/>
    </source>
</evidence>
<dbReference type="Gene3D" id="3.40.50.300">
    <property type="entry name" value="P-loop containing nucleotide triphosphate hydrolases"/>
    <property type="match status" value="2"/>
</dbReference>
<evidence type="ECO:0000256" key="1">
    <source>
        <dbReference type="ARBA" id="ARBA00004141"/>
    </source>
</evidence>
<evidence type="ECO:0000256" key="4">
    <source>
        <dbReference type="ARBA" id="ARBA00022840"/>
    </source>
</evidence>
<keyword evidence="2 8" id="KW-0812">Transmembrane</keyword>
<name>A0ABM1XN87_AEDAL</name>
<evidence type="ECO:0000313" key="11">
    <source>
        <dbReference type="Proteomes" id="UP000069940"/>
    </source>
</evidence>
<dbReference type="InterPro" id="IPR027417">
    <property type="entry name" value="P-loop_NTPase"/>
</dbReference>
<accession>A0ABM1XN87</accession>
<feature type="transmembrane region" description="Helical" evidence="8">
    <location>
        <begin position="1059"/>
        <end position="1087"/>
    </location>
</feature>
<keyword evidence="4" id="KW-0067">ATP-binding</keyword>
<dbReference type="SMART" id="SM00382">
    <property type="entry name" value="AAA"/>
    <property type="match status" value="2"/>
</dbReference>
<keyword evidence="5 8" id="KW-1133">Transmembrane helix</keyword>
<evidence type="ECO:0000256" key="8">
    <source>
        <dbReference type="SAM" id="Phobius"/>
    </source>
</evidence>
<feature type="transmembrane region" description="Helical" evidence="8">
    <location>
        <begin position="403"/>
        <end position="426"/>
    </location>
</feature>
<keyword evidence="6 8" id="KW-0472">Membrane</keyword>
<feature type="transmembrane region" description="Helical" evidence="8">
    <location>
        <begin position="334"/>
        <end position="354"/>
    </location>
</feature>
<comment type="subcellular location">
    <subcellularLocation>
        <location evidence="1">Membrane</location>
        <topology evidence="1">Multi-pass membrane protein</topology>
    </subcellularLocation>
</comment>
<organism evidence="10 11">
    <name type="scientific">Aedes albopictus</name>
    <name type="common">Asian tiger mosquito</name>
    <name type="synonym">Stegomyia albopicta</name>
    <dbReference type="NCBI Taxonomy" id="7160"/>
    <lineage>
        <taxon>Eukaryota</taxon>
        <taxon>Metazoa</taxon>
        <taxon>Ecdysozoa</taxon>
        <taxon>Arthropoda</taxon>
        <taxon>Hexapoda</taxon>
        <taxon>Insecta</taxon>
        <taxon>Pterygota</taxon>
        <taxon>Neoptera</taxon>
        <taxon>Endopterygota</taxon>
        <taxon>Diptera</taxon>
        <taxon>Nematocera</taxon>
        <taxon>Culicoidea</taxon>
        <taxon>Culicidae</taxon>
        <taxon>Culicinae</taxon>
        <taxon>Aedini</taxon>
        <taxon>Aedes</taxon>
        <taxon>Stegomyia</taxon>
    </lineage>
</organism>
<dbReference type="InterPro" id="IPR003439">
    <property type="entry name" value="ABC_transporter-like_ATP-bd"/>
</dbReference>
<keyword evidence="11" id="KW-1185">Reference proteome</keyword>
<evidence type="ECO:0000256" key="3">
    <source>
        <dbReference type="ARBA" id="ARBA00022741"/>
    </source>
</evidence>
<dbReference type="GeneID" id="109401483"/>
<dbReference type="Proteomes" id="UP000069940">
    <property type="component" value="Unassembled WGS sequence"/>
</dbReference>
<sequence>MTCSLIRIFLSKAWKEKQRHPVRNVLNTLFPVVVIALYAFSRSGFQRGGSAVNESPEASPVQLSPVSSQDDIVDAFPSGSYSKVFYAPENGFTKELIELVRIKLFITIDRVESFATLAEMEQMLLFSQDYYAIAFERNSSRQHLSYTIRSKNNNFRTDEIYSRDVYGSYLKDRNTYYESGFLAMQYGIEKSFVEMSTGLAEGTLPEFYYEHIPVAGPRPQESSQIFVVSMMLAVFVSVACTYLLLVPLVEEKASGMKEYLKIATSCSYWNEIAIFLMNFAHLIVVVVLCMVVTLLANIWEATAAQMVFVCILLFLFVICSISFTFFISTLLESVTISTIVAPICYFVPVVFASAQKRWETLLTVFPMAGFKVAVSILHDYQNSWHSFGAADAFKAGYPGNQKISLFFTLFMMTCETFLWTFLWFYLSNVRPGQYGTPKPWTFLFSKQYYQKGKNKVKQTQHVEMIQEDSRESDRAAIENGDHLEKVVKISNLNKIFKSSSGTRVAVRNLSLRIYKNRITALLGHNGAGKTTTMNIITGMTPRTSGRIEVDGEDNASNYRQQIGFCPQHNVALGYMNCREHLVFFGALRGMSIPEAEREADDILEKVNLSDKSDEVLANLSGGMKRRLCLANAIIGRTKLLILDEPTSGLDPESRRDIWDILLRLKKDHTILITTHFMEEADVLGDWIAIMENGELIAFGTSIFLKHYYGKGYTLKLLKGPAFDRDKVMARIRDLISGAVEKPAVEPVFAVTLPYICIEQYSALLEELESEKDALGIQSISVTNATLEEVFLNSSSDNKALENERSFDVVDSPGRSEPSGSNAQPSGKPHENILLKLQLLSQYKAIAYKKYLHIRRNLHVYLFMSILPVLTTVLCFLLSGGYSRIDYDAVKLHHSTVQGAFAVIILNGNDRPIELSSIRNETYFRDLELVLLEEQNIEDYLLQEARRDIMRYRHRLVAAIEFNVSQGSLKILHNNNLLHSSGIAANIGSNLLLHYYGYPRAEVLVKNSPSTRRMQLDSITPYVFTEAISLVFMLYILQYLQLPFLEASTGFKQLQNVNRYIYWSGTFLVDYLLHIVVCLAVFSFALGLDRERLFSSSEHYQVLTVLLLYGIAALPMIYIISQSVDKMDTAVTFMSYLMIFGVCGVFLLSDGYDRIRENDALIFLFHLVPEFGLKHSLRIIYENQKLTKIHALLKENSIEIRASTTIPRLELYYQYCMAPLLMIVLTLMLNEVVENMYRRGTVVDQKTRANMTLRKHLGCTKRQRRKALGIDQPDSNYEMIDPDVDDDVDAESKMVNEMVSKDPPEFASHTIAVHGLRKRYLNLPAVKGVSFAVKRGECFGLLGMNGAGKTSTFQMITRNLPITDGAIYLNERDVRRSSEREYRSQYGYCPQGDALLDFMTPHELIRYCAMLKNLQHIDDLINLWLTDLDILPFAHSRINECSGGTKRKVNTILAMLGSPSIVFLDEPTTGVDPKSRHFVWSRIKALQRADQTIILTSHSMDECEELCNRLSIMVDGRLRCIGFIQRLKEKYGKGFNLLLKLNESEMQRGCELVAEIRQRFGCDLKEEHDGMLKFLVPEPVPLSRLFGEMNGLKEEFGALISSFSINETSLEDIFLNFRPALSTSALCRQSESNGVVTV</sequence>
<evidence type="ECO:0000313" key="10">
    <source>
        <dbReference type="EnsemblMetazoa" id="AALFPA23_001217.P1035"/>
    </source>
</evidence>
<evidence type="ECO:0000256" key="6">
    <source>
        <dbReference type="ARBA" id="ARBA00023136"/>
    </source>
</evidence>
<dbReference type="PANTHER" id="PTHR19229">
    <property type="entry name" value="ATP-BINDING CASSETTE TRANSPORTER SUBFAMILY A ABCA"/>
    <property type="match status" value="1"/>
</dbReference>
<dbReference type="Pfam" id="PF00005">
    <property type="entry name" value="ABC_tran"/>
    <property type="match status" value="2"/>
</dbReference>
<keyword evidence="3" id="KW-0547">Nucleotide-binding</keyword>
<feature type="transmembrane region" description="Helical" evidence="8">
    <location>
        <begin position="857"/>
        <end position="881"/>
    </location>
</feature>
<feature type="region of interest" description="Disordered" evidence="7">
    <location>
        <begin position="802"/>
        <end position="828"/>
    </location>
</feature>
<dbReference type="CDD" id="cd03263">
    <property type="entry name" value="ABC_subfamily_A"/>
    <property type="match status" value="2"/>
</dbReference>
<dbReference type="SUPFAM" id="SSF52540">
    <property type="entry name" value="P-loop containing nucleoside triphosphate hydrolases"/>
    <property type="match status" value="2"/>
</dbReference>
<evidence type="ECO:0000256" key="2">
    <source>
        <dbReference type="ARBA" id="ARBA00022692"/>
    </source>
</evidence>
<feature type="domain" description="ABC transporter" evidence="9">
    <location>
        <begin position="1310"/>
        <end position="1539"/>
    </location>
</feature>
<dbReference type="PROSITE" id="PS00211">
    <property type="entry name" value="ABC_TRANSPORTER_1"/>
    <property type="match status" value="1"/>
</dbReference>
<feature type="transmembrane region" description="Helical" evidence="8">
    <location>
        <begin position="268"/>
        <end position="295"/>
    </location>
</feature>
<feature type="transmembrane region" description="Helical" evidence="8">
    <location>
        <begin position="1132"/>
        <end position="1151"/>
    </location>
</feature>
<proteinExistence type="predicted"/>
<dbReference type="InterPro" id="IPR013525">
    <property type="entry name" value="ABC2_TM"/>
</dbReference>
<reference evidence="10" key="2">
    <citation type="submission" date="2025-05" db="UniProtKB">
        <authorList>
            <consortium name="EnsemblMetazoa"/>
        </authorList>
    </citation>
    <scope>IDENTIFICATION</scope>
    <source>
        <strain evidence="10">Foshan</strain>
    </source>
</reference>
<feature type="transmembrane region" description="Helical" evidence="8">
    <location>
        <begin position="1018"/>
        <end position="1039"/>
    </location>
</feature>
<feature type="domain" description="ABC transporter" evidence="9">
    <location>
        <begin position="487"/>
        <end position="717"/>
    </location>
</feature>
<dbReference type="RefSeq" id="XP_029725334.2">
    <property type="nucleotide sequence ID" value="XM_029869474.2"/>
</dbReference>
<feature type="transmembrane region" description="Helical" evidence="8">
    <location>
        <begin position="1210"/>
        <end position="1228"/>
    </location>
</feature>
<dbReference type="PANTHER" id="PTHR19229:SF250">
    <property type="entry name" value="ABC TRANSPORTER DOMAIN-CONTAINING PROTEIN-RELATED"/>
    <property type="match status" value="1"/>
</dbReference>
<reference evidence="11" key="1">
    <citation type="journal article" date="2015" name="Proc. Natl. Acad. Sci. U.S.A.">
        <title>Genome sequence of the Asian Tiger mosquito, Aedes albopictus, reveals insights into its biology, genetics, and evolution.</title>
        <authorList>
            <person name="Chen X.G."/>
            <person name="Jiang X."/>
            <person name="Gu J."/>
            <person name="Xu M."/>
            <person name="Wu Y."/>
            <person name="Deng Y."/>
            <person name="Zhang C."/>
            <person name="Bonizzoni M."/>
            <person name="Dermauw W."/>
            <person name="Vontas J."/>
            <person name="Armbruster P."/>
            <person name="Huang X."/>
            <person name="Yang Y."/>
            <person name="Zhang H."/>
            <person name="He W."/>
            <person name="Peng H."/>
            <person name="Liu Y."/>
            <person name="Wu K."/>
            <person name="Chen J."/>
            <person name="Lirakis M."/>
            <person name="Topalis P."/>
            <person name="Van Leeuwen T."/>
            <person name="Hall A.B."/>
            <person name="Jiang X."/>
            <person name="Thorpe C."/>
            <person name="Mueller R.L."/>
            <person name="Sun C."/>
            <person name="Waterhouse R.M."/>
            <person name="Yan G."/>
            <person name="Tu Z.J."/>
            <person name="Fang X."/>
            <person name="James A.A."/>
        </authorList>
    </citation>
    <scope>NUCLEOTIDE SEQUENCE [LARGE SCALE GENOMIC DNA]</scope>
    <source>
        <strain evidence="11">Foshan</strain>
    </source>
</reference>
<dbReference type="InterPro" id="IPR017871">
    <property type="entry name" value="ABC_transporter-like_CS"/>
</dbReference>
<dbReference type="InterPro" id="IPR003593">
    <property type="entry name" value="AAA+_ATPase"/>
</dbReference>
<dbReference type="InterPro" id="IPR026082">
    <property type="entry name" value="ABCA"/>
</dbReference>
<evidence type="ECO:0000259" key="9">
    <source>
        <dbReference type="PROSITE" id="PS50893"/>
    </source>
</evidence>
<feature type="transmembrane region" description="Helical" evidence="8">
    <location>
        <begin position="225"/>
        <end position="248"/>
    </location>
</feature>
<feature type="transmembrane region" description="Helical" evidence="8">
    <location>
        <begin position="1099"/>
        <end position="1120"/>
    </location>
</feature>
<dbReference type="PROSITE" id="PS50893">
    <property type="entry name" value="ABC_TRANSPORTER_2"/>
    <property type="match status" value="2"/>
</dbReference>
<dbReference type="EnsemblMetazoa" id="AALFPA23_001217.R1035">
    <property type="protein sequence ID" value="AALFPA23_001217.P1035"/>
    <property type="gene ID" value="AALFPA23_001217"/>
</dbReference>
<feature type="transmembrane region" description="Helical" evidence="8">
    <location>
        <begin position="307"/>
        <end position="328"/>
    </location>
</feature>
<dbReference type="Pfam" id="PF12698">
    <property type="entry name" value="ABC2_membrane_3"/>
    <property type="match status" value="2"/>
</dbReference>
<evidence type="ECO:0000256" key="7">
    <source>
        <dbReference type="SAM" id="MobiDB-lite"/>
    </source>
</evidence>